<reference evidence="2" key="2">
    <citation type="submission" date="2022-06" db="EMBL/GenBank/DDBJ databases">
        <title>Draft genome sequence of Burkholderia glumae strain GR20004 isolated from rice panicle showing bacterial panicle blight.</title>
        <authorList>
            <person name="Choi S.Y."/>
            <person name="Lee Y.H."/>
        </authorList>
    </citation>
    <scope>NUCLEOTIDE SEQUENCE</scope>
    <source>
        <strain evidence="2">GR20004</strain>
    </source>
</reference>
<name>A0AAP9XXT5_BURGL</name>
<sequence>MTKTKLRAYIGMAFHKLHSEGRCANFSTHPEQAFRRIDRGLTRKARVGTLDADGQETSWYGESGAWRYKNLSG</sequence>
<organism evidence="1 3">
    <name type="scientific">Burkholderia glumae</name>
    <name type="common">Pseudomonas glumae</name>
    <dbReference type="NCBI Taxonomy" id="337"/>
    <lineage>
        <taxon>Bacteria</taxon>
        <taxon>Pseudomonadati</taxon>
        <taxon>Pseudomonadota</taxon>
        <taxon>Betaproteobacteria</taxon>
        <taxon>Burkholderiales</taxon>
        <taxon>Burkholderiaceae</taxon>
        <taxon>Burkholderia</taxon>
    </lineage>
</organism>
<proteinExistence type="predicted"/>
<keyword evidence="4" id="KW-1185">Reference proteome</keyword>
<evidence type="ECO:0000313" key="2">
    <source>
        <dbReference type="EMBL" id="USS43276.1"/>
    </source>
</evidence>
<dbReference type="GeneID" id="45699044"/>
<protein>
    <submittedName>
        <fullName evidence="1">Uncharacterized protein</fullName>
    </submittedName>
</protein>
<dbReference type="Proteomes" id="UP001056386">
    <property type="component" value="Chromosome 2"/>
</dbReference>
<gene>
    <name evidence="1" type="ORF">I6H06_02770</name>
    <name evidence="2" type="ORF">NFI99_02005</name>
</gene>
<evidence type="ECO:0000313" key="3">
    <source>
        <dbReference type="Proteomes" id="UP000594892"/>
    </source>
</evidence>
<dbReference type="EMBL" id="CP099583">
    <property type="protein sequence ID" value="USS43276.1"/>
    <property type="molecule type" value="Genomic_DNA"/>
</dbReference>
<evidence type="ECO:0000313" key="4">
    <source>
        <dbReference type="Proteomes" id="UP001056386"/>
    </source>
</evidence>
<dbReference type="RefSeq" id="WP_127913869.1">
    <property type="nucleotide sequence ID" value="NZ_CP021075.1"/>
</dbReference>
<accession>A0AAP9XXT5</accession>
<evidence type="ECO:0000313" key="1">
    <source>
        <dbReference type="EMBL" id="QPQ90691.1"/>
    </source>
</evidence>
<dbReference type="Proteomes" id="UP000594892">
    <property type="component" value="Chromosome 1"/>
</dbReference>
<reference evidence="1 3" key="1">
    <citation type="submission" date="2020-12" db="EMBL/GenBank/DDBJ databases">
        <title>FDA dAtabase for Regulatory Grade micrObial Sequences (FDA-ARGOS): Supporting development and validation of Infectious Disease Dx tests.</title>
        <authorList>
            <person name="Minogue T."/>
            <person name="Wolcott M."/>
            <person name="Wasieloski L."/>
            <person name="Aguilar W."/>
            <person name="Moore D."/>
            <person name="Jaissle J."/>
            <person name="Tallon L."/>
            <person name="Sadzewicz L."/>
            <person name="Zhao X."/>
            <person name="Boylan J."/>
            <person name="Ott S."/>
            <person name="Bowen H."/>
            <person name="Vavikolanu K."/>
            <person name="Mehta A."/>
            <person name="Aluvathingal J."/>
            <person name="Nadendla S."/>
            <person name="Yan Y."/>
            <person name="Sichtig H."/>
        </authorList>
    </citation>
    <scope>NUCLEOTIDE SEQUENCE [LARGE SCALE GENOMIC DNA]</scope>
    <source>
        <strain evidence="1 3">FDAARGOS_949</strain>
    </source>
</reference>
<dbReference type="EMBL" id="CP065600">
    <property type="protein sequence ID" value="QPQ90691.1"/>
    <property type="molecule type" value="Genomic_DNA"/>
</dbReference>
<dbReference type="AlphaFoldDB" id="A0AAP9XXT5"/>